<dbReference type="SUPFAM" id="SSF53448">
    <property type="entry name" value="Nucleotide-diphospho-sugar transferases"/>
    <property type="match status" value="1"/>
</dbReference>
<feature type="transmembrane region" description="Helical" evidence="4">
    <location>
        <begin position="6"/>
        <end position="30"/>
    </location>
</feature>
<sequence length="400" mass="46968">MLEGIYYVISIIILFYSFYTFLTLFLGSLYKSERVPKNFKYDYSNWIVFIPAYKPSHQLIQVIEKVKKYSEDITVYVLLQESSEEIRNEVLELDCIVEEKTFKGVVGNPYHEVLRYMCNQLEFWNRSKKLDQKDFIVLLDKDNLVTEDFFKELAFKLEQGYDLVQGRRVAISDASSGEVYDSFSENLNDLMFRASKSLLKGTPELSGSGFVCKRELFQIACQNLDRKAPGMDKNLLIQMMMQKPYPKIVYQPSAILKEEKTAEVEDLKQQRIRWFGNQYFNAIKYVEKLIRRKRWETFDYAVTLWRPPRSVLFALVPFFAGIEILGLVLFPTSFYLLNIASLIFLTLGVIVFATQYPSFLLKFKTLMMKFHKIVLNNLWSVKEGIDKKNQGKFINTKHKV</sequence>
<reference evidence="6 7" key="1">
    <citation type="submission" date="2018-03" db="EMBL/GenBank/DDBJ databases">
        <title>Genomic Encyclopedia of Archaeal and Bacterial Type Strains, Phase II (KMG-II): from individual species to whole genera.</title>
        <authorList>
            <person name="Goeker M."/>
        </authorList>
    </citation>
    <scope>NUCLEOTIDE SEQUENCE [LARGE SCALE GENOMIC DNA]</scope>
    <source>
        <strain evidence="6 7">DSM 28229</strain>
    </source>
</reference>
<comment type="similarity">
    <text evidence="1">Belongs to the glycosyltransferase 2 family.</text>
</comment>
<dbReference type="PANTHER" id="PTHR43630">
    <property type="entry name" value="POLY-BETA-1,6-N-ACETYL-D-GLUCOSAMINE SYNTHASE"/>
    <property type="match status" value="1"/>
</dbReference>
<evidence type="ECO:0000259" key="5">
    <source>
        <dbReference type="Pfam" id="PF13632"/>
    </source>
</evidence>
<feature type="transmembrane region" description="Helical" evidence="4">
    <location>
        <begin position="311"/>
        <end position="330"/>
    </location>
</feature>
<evidence type="ECO:0000256" key="1">
    <source>
        <dbReference type="ARBA" id="ARBA00006739"/>
    </source>
</evidence>
<gene>
    <name evidence="6" type="ORF">BC781_10798</name>
</gene>
<dbReference type="InterPro" id="IPR029044">
    <property type="entry name" value="Nucleotide-diphossugar_trans"/>
</dbReference>
<accession>A0A315Z4U2</accession>
<dbReference type="RefSeq" id="WP_109621639.1">
    <property type="nucleotide sequence ID" value="NZ_QGDO01000007.1"/>
</dbReference>
<proteinExistence type="inferred from homology"/>
<feature type="transmembrane region" description="Helical" evidence="4">
    <location>
        <begin position="336"/>
        <end position="361"/>
    </location>
</feature>
<evidence type="ECO:0000256" key="3">
    <source>
        <dbReference type="ARBA" id="ARBA00022679"/>
    </source>
</evidence>
<keyword evidence="4" id="KW-0812">Transmembrane</keyword>
<name>A0A315Z4U2_SEDFL</name>
<dbReference type="Pfam" id="PF13632">
    <property type="entry name" value="Glyco_trans_2_3"/>
    <property type="match status" value="1"/>
</dbReference>
<evidence type="ECO:0000256" key="4">
    <source>
        <dbReference type="SAM" id="Phobius"/>
    </source>
</evidence>
<dbReference type="PANTHER" id="PTHR43630:SF1">
    <property type="entry name" value="POLY-BETA-1,6-N-ACETYL-D-GLUCOSAMINE SYNTHASE"/>
    <property type="match status" value="1"/>
</dbReference>
<keyword evidence="4" id="KW-0472">Membrane</keyword>
<comment type="caution">
    <text evidence="6">The sequence shown here is derived from an EMBL/GenBank/DDBJ whole genome shotgun (WGS) entry which is preliminary data.</text>
</comment>
<keyword evidence="3 6" id="KW-0808">Transferase</keyword>
<dbReference type="AlphaFoldDB" id="A0A315Z4U2"/>
<protein>
    <submittedName>
        <fullName evidence="6">Cellulose synthase/poly-beta-1,6-N-acetylglucosamine synthase-like glycosyltransferase</fullName>
    </submittedName>
</protein>
<dbReference type="Gene3D" id="3.90.550.10">
    <property type="entry name" value="Spore Coat Polysaccharide Biosynthesis Protein SpsA, Chain A"/>
    <property type="match status" value="1"/>
</dbReference>
<evidence type="ECO:0000256" key="2">
    <source>
        <dbReference type="ARBA" id="ARBA00022676"/>
    </source>
</evidence>
<dbReference type="Proteomes" id="UP000245535">
    <property type="component" value="Unassembled WGS sequence"/>
</dbReference>
<dbReference type="OrthoDB" id="1523666at2"/>
<keyword evidence="4" id="KW-1133">Transmembrane helix</keyword>
<keyword evidence="7" id="KW-1185">Reference proteome</keyword>
<evidence type="ECO:0000313" key="7">
    <source>
        <dbReference type="Proteomes" id="UP000245535"/>
    </source>
</evidence>
<keyword evidence="2" id="KW-0328">Glycosyltransferase</keyword>
<dbReference type="EMBL" id="QGDO01000007">
    <property type="protein sequence ID" value="PWJ38508.1"/>
    <property type="molecule type" value="Genomic_DNA"/>
</dbReference>
<organism evidence="6 7">
    <name type="scientific">Sediminitomix flava</name>
    <dbReference type="NCBI Taxonomy" id="379075"/>
    <lineage>
        <taxon>Bacteria</taxon>
        <taxon>Pseudomonadati</taxon>
        <taxon>Bacteroidota</taxon>
        <taxon>Cytophagia</taxon>
        <taxon>Cytophagales</taxon>
        <taxon>Flammeovirgaceae</taxon>
        <taxon>Sediminitomix</taxon>
    </lineage>
</organism>
<dbReference type="GO" id="GO:0016757">
    <property type="term" value="F:glycosyltransferase activity"/>
    <property type="evidence" value="ECO:0007669"/>
    <property type="project" value="UniProtKB-KW"/>
</dbReference>
<dbReference type="InterPro" id="IPR001173">
    <property type="entry name" value="Glyco_trans_2-like"/>
</dbReference>
<evidence type="ECO:0000313" key="6">
    <source>
        <dbReference type="EMBL" id="PWJ38508.1"/>
    </source>
</evidence>
<feature type="domain" description="Glycosyltransferase 2-like" evidence="5">
    <location>
        <begin position="135"/>
        <end position="336"/>
    </location>
</feature>